<sequence>MINLLQYREYWEGVGRRVDSITEVLPVTIDEQMGKKIQSLPANSVNLFVFPPLAESDAKNVDNFKEVNKCVVFVMAKYDPQRRSSFDVLEQTQPIIDEVKSILLNDQRAGCPVMRVEVDSIDTAPETELYGRFAGWSIAFKVTSY</sequence>
<dbReference type="EMBL" id="PUEC01000036">
    <property type="protein sequence ID" value="PWB00616.1"/>
    <property type="molecule type" value="Genomic_DNA"/>
</dbReference>
<dbReference type="AlphaFoldDB" id="A0A2V1ILS8"/>
<gene>
    <name evidence="1" type="ORF">C5O23_12295</name>
</gene>
<name>A0A2V1ILS8_9BACT</name>
<accession>A0A2V1ILS8</accession>
<dbReference type="Proteomes" id="UP000244905">
    <property type="component" value="Unassembled WGS sequence"/>
</dbReference>
<proteinExistence type="predicted"/>
<comment type="caution">
    <text evidence="1">The sequence shown here is derived from an EMBL/GenBank/DDBJ whole genome shotgun (WGS) entry which is preliminary data.</text>
</comment>
<reference evidence="2" key="1">
    <citation type="submission" date="2018-02" db="EMBL/GenBank/DDBJ databases">
        <authorList>
            <person name="Clavel T."/>
            <person name="Strowig T."/>
        </authorList>
    </citation>
    <scope>NUCLEOTIDE SEQUENCE [LARGE SCALE GENOMIC DNA]</scope>
    <source>
        <strain evidence="2">DSM 103720</strain>
    </source>
</reference>
<evidence type="ECO:0008006" key="3">
    <source>
        <dbReference type="Google" id="ProtNLM"/>
    </source>
</evidence>
<evidence type="ECO:0000313" key="1">
    <source>
        <dbReference type="EMBL" id="PWB00616.1"/>
    </source>
</evidence>
<evidence type="ECO:0000313" key="2">
    <source>
        <dbReference type="Proteomes" id="UP000244905"/>
    </source>
</evidence>
<organism evidence="1 2">
    <name type="scientific">Duncaniella muris</name>
    <dbReference type="NCBI Taxonomy" id="2094150"/>
    <lineage>
        <taxon>Bacteria</taxon>
        <taxon>Pseudomonadati</taxon>
        <taxon>Bacteroidota</taxon>
        <taxon>Bacteroidia</taxon>
        <taxon>Bacteroidales</taxon>
        <taxon>Muribaculaceae</taxon>
        <taxon>Duncaniella</taxon>
    </lineage>
</organism>
<keyword evidence="2" id="KW-1185">Reference proteome</keyword>
<dbReference type="GeneID" id="82527107"/>
<protein>
    <recommendedName>
        <fullName evidence="3">DUF3168 domain-containing protein</fullName>
    </recommendedName>
</protein>
<dbReference type="RefSeq" id="WP_107033226.1">
    <property type="nucleotide sequence ID" value="NZ_PUEC01000036.1"/>
</dbReference>